<dbReference type="EMBL" id="KZ819251">
    <property type="protein sequence ID" value="PWY96857.1"/>
    <property type="molecule type" value="Genomic_DNA"/>
</dbReference>
<sequence>MTSATQHPLPAELGVLLGRCTGSDSASDVSSLPPLRATKPFDISLRPVILALASTPIPVIGILHLLNDDLESAHTLVQADENNDDSNLIHSILHRREADFWNSKWWLDQFHHGFLDDLYSRRSGNAGNGGRGAGRYGAKQFVDLVERVTTKPATTACAAKKDLETAKSWQAREHLALAQYLFQKYGLVLST</sequence>
<dbReference type="InParanoid" id="A0A317XG59"/>
<gene>
    <name evidence="1" type="ORF">BCV70DRAFT_196612</name>
</gene>
<evidence type="ECO:0000313" key="1">
    <source>
        <dbReference type="EMBL" id="PWY96857.1"/>
    </source>
</evidence>
<evidence type="ECO:0000313" key="2">
    <source>
        <dbReference type="Proteomes" id="UP000246740"/>
    </source>
</evidence>
<dbReference type="Proteomes" id="UP000246740">
    <property type="component" value="Unassembled WGS sequence"/>
</dbReference>
<accession>A0A317XG59</accession>
<dbReference type="OrthoDB" id="2306919at2759"/>
<name>A0A317XG59_9BASI</name>
<reference evidence="1 2" key="1">
    <citation type="journal article" date="2018" name="Mol. Biol. Evol.">
        <title>Broad Genomic Sampling Reveals a Smut Pathogenic Ancestry of the Fungal Clade Ustilaginomycotina.</title>
        <authorList>
            <person name="Kijpornyongpan T."/>
            <person name="Mondo S.J."/>
            <person name="Barry K."/>
            <person name="Sandor L."/>
            <person name="Lee J."/>
            <person name="Lipzen A."/>
            <person name="Pangilinan J."/>
            <person name="LaButti K."/>
            <person name="Hainaut M."/>
            <person name="Henrissat B."/>
            <person name="Grigoriev I.V."/>
            <person name="Spatafora J.W."/>
            <person name="Aime M.C."/>
        </authorList>
    </citation>
    <scope>NUCLEOTIDE SEQUENCE [LARGE SCALE GENOMIC DNA]</scope>
    <source>
        <strain evidence="1 2">MCA 3645</strain>
    </source>
</reference>
<organism evidence="1 2">
    <name type="scientific">Testicularia cyperi</name>
    <dbReference type="NCBI Taxonomy" id="1882483"/>
    <lineage>
        <taxon>Eukaryota</taxon>
        <taxon>Fungi</taxon>
        <taxon>Dikarya</taxon>
        <taxon>Basidiomycota</taxon>
        <taxon>Ustilaginomycotina</taxon>
        <taxon>Ustilaginomycetes</taxon>
        <taxon>Ustilaginales</taxon>
        <taxon>Anthracoideaceae</taxon>
        <taxon>Testicularia</taxon>
    </lineage>
</organism>
<protein>
    <submittedName>
        <fullName evidence="1">Uncharacterized protein</fullName>
    </submittedName>
</protein>
<keyword evidence="2" id="KW-1185">Reference proteome</keyword>
<proteinExistence type="predicted"/>
<dbReference type="AlphaFoldDB" id="A0A317XG59"/>